<evidence type="ECO:0000313" key="1">
    <source>
        <dbReference type="EMBL" id="RDE05582.1"/>
    </source>
</evidence>
<comment type="caution">
    <text evidence="1">The sequence shown here is derived from an EMBL/GenBank/DDBJ whole genome shotgun (WGS) entry which is preliminary data.</text>
</comment>
<proteinExistence type="predicted"/>
<protein>
    <submittedName>
        <fullName evidence="1">Uncharacterized protein</fullName>
    </submittedName>
</protein>
<dbReference type="EMBL" id="QQNB01000002">
    <property type="protein sequence ID" value="RDE05582.1"/>
    <property type="molecule type" value="Genomic_DNA"/>
</dbReference>
<gene>
    <name evidence="1" type="ORF">DVW87_10135</name>
</gene>
<organism evidence="1 2">
    <name type="scientific">Sphingomonas aracearum</name>
    <dbReference type="NCBI Taxonomy" id="2283317"/>
    <lineage>
        <taxon>Bacteria</taxon>
        <taxon>Pseudomonadati</taxon>
        <taxon>Pseudomonadota</taxon>
        <taxon>Alphaproteobacteria</taxon>
        <taxon>Sphingomonadales</taxon>
        <taxon>Sphingomonadaceae</taxon>
        <taxon>Sphingomonas</taxon>
    </lineage>
</organism>
<dbReference type="Proteomes" id="UP000253918">
    <property type="component" value="Unassembled WGS sequence"/>
</dbReference>
<keyword evidence="2" id="KW-1185">Reference proteome</keyword>
<name>A0A369VWX8_9SPHN</name>
<evidence type="ECO:0000313" key="2">
    <source>
        <dbReference type="Proteomes" id="UP000253918"/>
    </source>
</evidence>
<sequence length="214" mass="24400">MSLDSPAPSSVTPPAALSPIEARRLLQRCRDVIVAMREIGAAIGRGDVEVWAHSRVKIMDSGAEHPGNNARVRGSYWHRIEAEAFDPFWSGDVFTLKRVSGDDSYRFEQIRFDRVSLESFARQHGLDEARPASPPLRRAGRPRDNDAWFRFWCTVVSIAQDDRLNAREQRSQANLRRNIMDRMGDNPMSEETMKPVVRDLWHAVIEPAEAINTY</sequence>
<reference evidence="1 2" key="1">
    <citation type="submission" date="2018-07" db="EMBL/GenBank/DDBJ databases">
        <title>a novel species of Sphingomonas isolated from the rhizosphere soil of Araceae plant.</title>
        <authorList>
            <person name="Zhiyong W."/>
            <person name="Qinglan Z."/>
            <person name="Zhiwei F."/>
            <person name="Ding X."/>
            <person name="Gejiao W."/>
            <person name="Shixue Z."/>
        </authorList>
    </citation>
    <scope>NUCLEOTIDE SEQUENCE [LARGE SCALE GENOMIC DNA]</scope>
    <source>
        <strain evidence="1 2">WZY 27</strain>
    </source>
</reference>
<accession>A0A369VWX8</accession>
<dbReference type="AlphaFoldDB" id="A0A369VWX8"/>
<dbReference type="RefSeq" id="WP_114687651.1">
    <property type="nucleotide sequence ID" value="NZ_QQNB01000002.1"/>
</dbReference>